<proteinExistence type="predicted"/>
<name>A0ABX7PS82_9ACTN</name>
<evidence type="ECO:0000313" key="2">
    <source>
        <dbReference type="Proteomes" id="UP000662818"/>
    </source>
</evidence>
<keyword evidence="2" id="KW-1185">Reference proteome</keyword>
<dbReference type="Proteomes" id="UP000662818">
    <property type="component" value="Chromosome"/>
</dbReference>
<dbReference type="EMBL" id="CP022295">
    <property type="protein sequence ID" value="QSR28771.1"/>
    <property type="molecule type" value="Genomic_DNA"/>
</dbReference>
<gene>
    <name evidence="1" type="ORF">CFH99_24420</name>
</gene>
<protein>
    <submittedName>
        <fullName evidence="1">Uncharacterized protein</fullName>
    </submittedName>
</protein>
<sequence>MCDVCSADDTKMTVVLTLMPHSDCFTVVCGDWPDLRIEPDHTIEDLVNHLREYGPLSGDVTSALNEIGGQDLVDLWAKHVVGSHSAPLRSCPASVRAEVRRYAEVGISALDAPLWHEQAITVAEAGVAVARGLTVSDYRMWVDQYRAVLQNAGPRSFLQAPPVHGRPIDWIKAGVSIENFDALATWSVDPSRTGAQWESLIARFQVPRERLLNYLQARMSPEEVEMYEGRIQAGEDLDDTIAMLAAFAPKAVEIEAPF</sequence>
<evidence type="ECO:0000313" key="1">
    <source>
        <dbReference type="EMBL" id="QSR28771.1"/>
    </source>
</evidence>
<accession>A0ABX7PS82</accession>
<reference evidence="1 2" key="1">
    <citation type="submission" date="2017-06" db="EMBL/GenBank/DDBJ databases">
        <title>Complete Genome Sequence of the Soil Carbazole-Degrading Bacterium Nocardioides aromaticivorans IC177.</title>
        <authorList>
            <person name="Vejarano F."/>
            <person name="Suzuki-Minakuchi C."/>
            <person name="Ohtsubo Y."/>
            <person name="Tsuda M."/>
            <person name="Okada K."/>
            <person name="Nojiri H."/>
        </authorList>
    </citation>
    <scope>NUCLEOTIDE SEQUENCE [LARGE SCALE GENOMIC DNA]</scope>
    <source>
        <strain evidence="1 2">IC177</strain>
    </source>
</reference>
<organism evidence="1 2">
    <name type="scientific">Nocardioides aromaticivorans</name>
    <dbReference type="NCBI Taxonomy" id="200618"/>
    <lineage>
        <taxon>Bacteria</taxon>
        <taxon>Bacillati</taxon>
        <taxon>Actinomycetota</taxon>
        <taxon>Actinomycetes</taxon>
        <taxon>Propionibacteriales</taxon>
        <taxon>Nocardioidaceae</taxon>
        <taxon>Nocardioides</taxon>
    </lineage>
</organism>